<dbReference type="PATRIC" id="fig|1121865.3.peg.835"/>
<dbReference type="InterPro" id="IPR000212">
    <property type="entry name" value="DNA_helicase_UvrD/REP"/>
</dbReference>
<dbReference type="PROSITE" id="PS51198">
    <property type="entry name" value="UVRD_HELICASE_ATP_BIND"/>
    <property type="match status" value="1"/>
</dbReference>
<evidence type="ECO:0000313" key="9">
    <source>
        <dbReference type="Proteomes" id="UP000014113"/>
    </source>
</evidence>
<evidence type="ECO:0000256" key="5">
    <source>
        <dbReference type="PROSITE-ProRule" id="PRU00560"/>
    </source>
</evidence>
<keyword evidence="1 5" id="KW-0547">Nucleotide-binding</keyword>
<comment type="caution">
    <text evidence="8">The sequence shown here is derived from an EMBL/GenBank/DDBJ whole genome shotgun (WGS) entry which is preliminary data.</text>
</comment>
<organism evidence="8 9">
    <name type="scientific">Enterococcus columbae DSM 7374 = ATCC 51263</name>
    <dbReference type="NCBI Taxonomy" id="1121865"/>
    <lineage>
        <taxon>Bacteria</taxon>
        <taxon>Bacillati</taxon>
        <taxon>Bacillota</taxon>
        <taxon>Bacilli</taxon>
        <taxon>Lactobacillales</taxon>
        <taxon>Enterococcaceae</taxon>
        <taxon>Enterococcus</taxon>
    </lineage>
</organism>
<dbReference type="GO" id="GO:0005524">
    <property type="term" value="F:ATP binding"/>
    <property type="evidence" value="ECO:0007669"/>
    <property type="project" value="UniProtKB-UniRule"/>
</dbReference>
<evidence type="ECO:0000256" key="1">
    <source>
        <dbReference type="ARBA" id="ARBA00022741"/>
    </source>
</evidence>
<feature type="binding site" evidence="5">
    <location>
        <begin position="226"/>
        <end position="233"/>
    </location>
    <ligand>
        <name>ATP</name>
        <dbReference type="ChEBI" id="CHEBI:30616"/>
    </ligand>
</feature>
<dbReference type="GO" id="GO:0005829">
    <property type="term" value="C:cytosol"/>
    <property type="evidence" value="ECO:0007669"/>
    <property type="project" value="TreeGrafter"/>
</dbReference>
<dbReference type="eggNOG" id="COG3973">
    <property type="taxonomic scope" value="Bacteria"/>
</dbReference>
<feature type="domain" description="UvrD-like helicase ATP-binding" evidence="7">
    <location>
        <begin position="205"/>
        <end position="592"/>
    </location>
</feature>
<dbReference type="STRING" id="1121865.OMW_00848"/>
<dbReference type="Gene3D" id="3.40.50.300">
    <property type="entry name" value="P-loop containing nucleotide triphosphate hydrolases"/>
    <property type="match status" value="3"/>
</dbReference>
<evidence type="ECO:0000256" key="3">
    <source>
        <dbReference type="ARBA" id="ARBA00022806"/>
    </source>
</evidence>
<gene>
    <name evidence="8" type="ORF">I568_00358</name>
</gene>
<evidence type="ECO:0000259" key="7">
    <source>
        <dbReference type="PROSITE" id="PS51198"/>
    </source>
</evidence>
<keyword evidence="4 5" id="KW-0067">ATP-binding</keyword>
<keyword evidence="9" id="KW-1185">Reference proteome</keyword>
<keyword evidence="6" id="KW-0175">Coiled coil</keyword>
<dbReference type="InterPro" id="IPR048228">
    <property type="entry name" value="HelD_bacillota"/>
</dbReference>
<dbReference type="AlphaFoldDB" id="S0KPL2"/>
<dbReference type="PANTHER" id="PTHR11070:SF17">
    <property type="entry name" value="DNA HELICASE IV"/>
    <property type="match status" value="1"/>
</dbReference>
<dbReference type="GO" id="GO:0043138">
    <property type="term" value="F:3'-5' DNA helicase activity"/>
    <property type="evidence" value="ECO:0007669"/>
    <property type="project" value="TreeGrafter"/>
</dbReference>
<evidence type="ECO:0000256" key="6">
    <source>
        <dbReference type="SAM" id="Coils"/>
    </source>
</evidence>
<keyword evidence="3 5" id="KW-0347">Helicase</keyword>
<dbReference type="PANTHER" id="PTHR11070">
    <property type="entry name" value="UVRD / RECB / PCRA DNA HELICASE FAMILY MEMBER"/>
    <property type="match status" value="1"/>
</dbReference>
<dbReference type="EMBL" id="ASWJ01000002">
    <property type="protein sequence ID" value="EOW87693.1"/>
    <property type="molecule type" value="Genomic_DNA"/>
</dbReference>
<feature type="coiled-coil region" evidence="6">
    <location>
        <begin position="9"/>
        <end position="36"/>
    </location>
</feature>
<dbReference type="NCBIfam" id="NF041464">
    <property type="entry name" value="HelD_BACSU"/>
    <property type="match status" value="1"/>
</dbReference>
<evidence type="ECO:0000256" key="2">
    <source>
        <dbReference type="ARBA" id="ARBA00022801"/>
    </source>
</evidence>
<accession>S0KPL2</accession>
<dbReference type="GO" id="GO:0000725">
    <property type="term" value="P:recombinational repair"/>
    <property type="evidence" value="ECO:0007669"/>
    <property type="project" value="TreeGrafter"/>
</dbReference>
<dbReference type="OrthoDB" id="9787585at2"/>
<keyword evidence="2 5" id="KW-0378">Hydrolase</keyword>
<proteinExistence type="predicted"/>
<reference evidence="8 9" key="1">
    <citation type="submission" date="2013-03" db="EMBL/GenBank/DDBJ databases">
        <title>The Genome Sequence of Enterococcus columbae ATCC_51263 (PacBio/Illumina hybrid assembly).</title>
        <authorList>
            <consortium name="The Broad Institute Genomics Platform"/>
            <consortium name="The Broad Institute Genome Sequencing Center for Infectious Disease"/>
            <person name="Earl A."/>
            <person name="Russ C."/>
            <person name="Gilmore M."/>
            <person name="Surin D."/>
            <person name="Walker B."/>
            <person name="Young S."/>
            <person name="Zeng Q."/>
            <person name="Gargeya S."/>
            <person name="Fitzgerald M."/>
            <person name="Haas B."/>
            <person name="Abouelleil A."/>
            <person name="Allen A.W."/>
            <person name="Alvarado L."/>
            <person name="Arachchi H.M."/>
            <person name="Berlin A.M."/>
            <person name="Chapman S.B."/>
            <person name="Gainer-Dewar J."/>
            <person name="Goldberg J."/>
            <person name="Griggs A."/>
            <person name="Gujja S."/>
            <person name="Hansen M."/>
            <person name="Howarth C."/>
            <person name="Imamovic A."/>
            <person name="Ireland A."/>
            <person name="Larimer J."/>
            <person name="McCowan C."/>
            <person name="Murphy C."/>
            <person name="Pearson M."/>
            <person name="Poon T.W."/>
            <person name="Priest M."/>
            <person name="Roberts A."/>
            <person name="Saif S."/>
            <person name="Shea T."/>
            <person name="Sisk P."/>
            <person name="Sykes S."/>
            <person name="Wortman J."/>
            <person name="Nusbaum C."/>
            <person name="Birren B."/>
        </authorList>
    </citation>
    <scope>NUCLEOTIDE SEQUENCE [LARGE SCALE GENOMIC DNA]</scope>
    <source>
        <strain evidence="8 9">ATCC 51263</strain>
    </source>
</reference>
<dbReference type="SUPFAM" id="SSF52540">
    <property type="entry name" value="P-loop containing nucleoside triphosphate hydrolases"/>
    <property type="match status" value="1"/>
</dbReference>
<evidence type="ECO:0000313" key="8">
    <source>
        <dbReference type="EMBL" id="EOW87693.1"/>
    </source>
</evidence>
<dbReference type="InterPro" id="IPR027417">
    <property type="entry name" value="P-loop_NTPase"/>
</dbReference>
<dbReference type="GO" id="GO:0016787">
    <property type="term" value="F:hydrolase activity"/>
    <property type="evidence" value="ECO:0007669"/>
    <property type="project" value="UniProtKB-UniRule"/>
</dbReference>
<dbReference type="RefSeq" id="WP_016183010.1">
    <property type="nucleotide sequence ID" value="NZ_JXKI01000009.1"/>
</dbReference>
<sequence>MSSIKELEKKHLANTLQMIEQEKQILLKQKQQLTGQFQSDLKELADLKIQTGSSEAFYESVVDYQRHEQDLLLKYQTTQQQEKRLNTLAVMENTPYFARIDFTEQNEKETLYIGIASLRDQKEQPIIIDWRAPIANLYYEGKLGETTYQTEHDQFEVDLQLKRQFQIKQGQLLAVVDTSEAINDEFLLEILDEASSNQMKNIVATIQQAQNTIIRDLHSKAMVIQGIAGSGKTSALLQRVAYILYHNRQWLDEKAVLIFSPNRLFSDYISMVLPSLGESEVPTRTFSDFLQQLLPQLKIQKETKLEEDFLTDQHDKITQYKQGIHAVYQIKPYLQKITANGPIFRSLKADQQVYLSKEQMRQWYLETNPQLPLYQRMQLLQTKLLKKLGGIQKDEAKLPWVKELVEERLQLAYEENPHLEVNERTERQLRKQLKAEIVRKKFSKIKRAIKKFQFVHTQQQYLHFLKTLEPVITMQTQCSIADFQQHLLSVREDLKMKQLALTDACLYFLLAKGLYPIYVEQKARYIFIDEMQDFPPAQVALLRSLYPKANLTLCGDLNQKVFGNDAIIDCLPSLFPDVEVTNYQLTTSYRSTQEITRFANQFLSGADQVQTTARMGQLPQAYHFDQTKQAIDWLTQQITAKTKLPIRSAIICKTSAECQELYHQLSESMQQKVQLITNEETFMKKNWLIIPAYLAKGLEFDQVFAWKIGEQYAKAHDQLILYTIFTRAMHQLKIITIKQTSPLLALAKSDTYLQE</sequence>
<dbReference type="InterPro" id="IPR014016">
    <property type="entry name" value="UvrD-like_ATP-bd"/>
</dbReference>
<evidence type="ECO:0000256" key="4">
    <source>
        <dbReference type="ARBA" id="ARBA00022840"/>
    </source>
</evidence>
<dbReference type="GO" id="GO:0003677">
    <property type="term" value="F:DNA binding"/>
    <property type="evidence" value="ECO:0007669"/>
    <property type="project" value="InterPro"/>
</dbReference>
<name>S0KPL2_9ENTE</name>
<protein>
    <recommendedName>
        <fullName evidence="7">UvrD-like helicase ATP-binding domain-containing protein</fullName>
    </recommendedName>
</protein>
<dbReference type="Proteomes" id="UP000014113">
    <property type="component" value="Unassembled WGS sequence"/>
</dbReference>
<dbReference type="Pfam" id="PF00580">
    <property type="entry name" value="UvrD-helicase"/>
    <property type="match status" value="1"/>
</dbReference>